<dbReference type="EMBL" id="JAAXYH010000004">
    <property type="protein sequence ID" value="NMH64971.1"/>
    <property type="molecule type" value="Genomic_DNA"/>
</dbReference>
<dbReference type="Pfam" id="PF19942">
    <property type="entry name" value="DUF6404"/>
    <property type="match status" value="1"/>
</dbReference>
<keyword evidence="1" id="KW-0472">Membrane</keyword>
<accession>A0A972JMC7</accession>
<protein>
    <submittedName>
        <fullName evidence="2">Uncharacterized protein</fullName>
    </submittedName>
</protein>
<dbReference type="InterPro" id="IPR045644">
    <property type="entry name" value="DUF6404"/>
</dbReference>
<organism evidence="2 3">
    <name type="scientific">Shewanella salipaludis</name>
    <dbReference type="NCBI Taxonomy" id="2723052"/>
    <lineage>
        <taxon>Bacteria</taxon>
        <taxon>Pseudomonadati</taxon>
        <taxon>Pseudomonadota</taxon>
        <taxon>Gammaproteobacteria</taxon>
        <taxon>Alteromonadales</taxon>
        <taxon>Shewanellaceae</taxon>
        <taxon>Shewanella</taxon>
    </lineage>
</organism>
<gene>
    <name evidence="2" type="ORF">HC757_07270</name>
</gene>
<keyword evidence="1" id="KW-0812">Transmembrane</keyword>
<proteinExistence type="predicted"/>
<evidence type="ECO:0000313" key="3">
    <source>
        <dbReference type="Proteomes" id="UP000737113"/>
    </source>
</evidence>
<feature type="transmembrane region" description="Helical" evidence="1">
    <location>
        <begin position="49"/>
        <end position="69"/>
    </location>
</feature>
<dbReference type="AlphaFoldDB" id="A0A972JMC7"/>
<dbReference type="Proteomes" id="UP000737113">
    <property type="component" value="Unassembled WGS sequence"/>
</dbReference>
<dbReference type="RefSeq" id="WP_169563668.1">
    <property type="nucleotide sequence ID" value="NZ_JAAXYH010000004.1"/>
</dbReference>
<sequence>MSFQNKVEIYRSLMSDKGFSKNTYAPPLYRWLWKCGVKIKPPHASEFKVNLMVQATFFFSIFAVVLFFVSLFANDIGLNLPTGSQVATLYLENVLVSVLFGLAVSFNILQVKKKNKIPNWAEIND</sequence>
<evidence type="ECO:0000256" key="1">
    <source>
        <dbReference type="SAM" id="Phobius"/>
    </source>
</evidence>
<keyword evidence="1" id="KW-1133">Transmembrane helix</keyword>
<evidence type="ECO:0000313" key="2">
    <source>
        <dbReference type="EMBL" id="NMH64971.1"/>
    </source>
</evidence>
<reference evidence="2" key="1">
    <citation type="submission" date="2020-04" db="EMBL/GenBank/DDBJ databases">
        <title>Description of Shewanella salipaludis sp. nov., isolated from a salt marsh.</title>
        <authorList>
            <person name="Park S."/>
            <person name="Yoon J.-H."/>
        </authorList>
    </citation>
    <scope>NUCLEOTIDE SEQUENCE</scope>
    <source>
        <strain evidence="2">SHSM-M6</strain>
    </source>
</reference>
<feature type="transmembrane region" description="Helical" evidence="1">
    <location>
        <begin position="89"/>
        <end position="109"/>
    </location>
</feature>
<comment type="caution">
    <text evidence="2">The sequence shown here is derived from an EMBL/GenBank/DDBJ whole genome shotgun (WGS) entry which is preliminary data.</text>
</comment>
<name>A0A972JMC7_9GAMM</name>
<keyword evidence="3" id="KW-1185">Reference proteome</keyword>